<dbReference type="Gene3D" id="3.40.50.300">
    <property type="entry name" value="P-loop containing nucleotide triphosphate hydrolases"/>
    <property type="match status" value="1"/>
</dbReference>
<protein>
    <recommendedName>
        <fullName evidence="1">HPr kinase/phosphorylase C-terminal domain-containing protein</fullName>
    </recommendedName>
</protein>
<keyword evidence="3" id="KW-1185">Reference proteome</keyword>
<dbReference type="GO" id="GO:0005524">
    <property type="term" value="F:ATP binding"/>
    <property type="evidence" value="ECO:0007669"/>
    <property type="project" value="InterPro"/>
</dbReference>
<dbReference type="InterPro" id="IPR011104">
    <property type="entry name" value="Hpr_kin/Pase_C"/>
</dbReference>
<dbReference type="OrthoDB" id="8326226at2"/>
<name>A0A1E3WD67_9HYPH</name>
<dbReference type="InterPro" id="IPR027417">
    <property type="entry name" value="P-loop_NTPase"/>
</dbReference>
<reference evidence="2 3" key="1">
    <citation type="journal article" date="2016" name="Environ. Microbiol.">
        <title>New Methyloceanibacter diversity from North Sea sediments includes methanotroph containing solely the soluble methane monooxygenase.</title>
        <authorList>
            <person name="Vekeman B."/>
            <person name="Kerckhof F.M."/>
            <person name="Cremers G."/>
            <person name="de Vos P."/>
            <person name="Vandamme P."/>
            <person name="Boon N."/>
            <person name="Op den Camp H.J."/>
            <person name="Heylen K."/>
        </authorList>
    </citation>
    <scope>NUCLEOTIDE SEQUENCE [LARGE SCALE GENOMIC DNA]</scope>
    <source>
        <strain evidence="2 3">R-67177</strain>
    </source>
</reference>
<dbReference type="Pfam" id="PF07475">
    <property type="entry name" value="Hpr_kinase_C"/>
    <property type="match status" value="1"/>
</dbReference>
<sequence>MVRALVHGTCVALGDRAALLRGAPGAGKSDLALRFLALPNEGELRPLLVADDQVQLDVNGTTVTVSAPETLAGMMEVRGLGVQEMPTIAAARLVLVCDLVAADHVPRMPPDPWDRTALEGVDMPLLQLSPFEASAPLKLKMALLRAPEQ</sequence>
<accession>A0A1E3WD67</accession>
<dbReference type="CDD" id="cd01918">
    <property type="entry name" value="HprK_C"/>
    <property type="match status" value="1"/>
</dbReference>
<organism evidence="2 3">
    <name type="scientific">Methyloceanibacter marginalis</name>
    <dbReference type="NCBI Taxonomy" id="1774971"/>
    <lineage>
        <taxon>Bacteria</taxon>
        <taxon>Pseudomonadati</taxon>
        <taxon>Pseudomonadota</taxon>
        <taxon>Alphaproteobacteria</taxon>
        <taxon>Hyphomicrobiales</taxon>
        <taxon>Hyphomicrobiaceae</taxon>
        <taxon>Methyloceanibacter</taxon>
    </lineage>
</organism>
<proteinExistence type="predicted"/>
<evidence type="ECO:0000313" key="3">
    <source>
        <dbReference type="Proteomes" id="UP000095042"/>
    </source>
</evidence>
<evidence type="ECO:0000313" key="2">
    <source>
        <dbReference type="EMBL" id="ODS03755.1"/>
    </source>
</evidence>
<dbReference type="Proteomes" id="UP000095042">
    <property type="component" value="Unassembled WGS sequence"/>
</dbReference>
<dbReference type="EMBL" id="LPWD01000053">
    <property type="protein sequence ID" value="ODS03755.1"/>
    <property type="molecule type" value="Genomic_DNA"/>
</dbReference>
<comment type="caution">
    <text evidence="2">The sequence shown here is derived from an EMBL/GenBank/DDBJ whole genome shotgun (WGS) entry which is preliminary data.</text>
</comment>
<evidence type="ECO:0000259" key="1">
    <source>
        <dbReference type="Pfam" id="PF07475"/>
    </source>
</evidence>
<dbReference type="GO" id="GO:0000155">
    <property type="term" value="F:phosphorelay sensor kinase activity"/>
    <property type="evidence" value="ECO:0007669"/>
    <property type="project" value="InterPro"/>
</dbReference>
<dbReference type="SUPFAM" id="SSF53795">
    <property type="entry name" value="PEP carboxykinase-like"/>
    <property type="match status" value="1"/>
</dbReference>
<feature type="domain" description="HPr kinase/phosphorylase C-terminal" evidence="1">
    <location>
        <begin position="4"/>
        <end position="86"/>
    </location>
</feature>
<gene>
    <name evidence="2" type="ORF">AUC71_07880</name>
</gene>
<dbReference type="GO" id="GO:0006109">
    <property type="term" value="P:regulation of carbohydrate metabolic process"/>
    <property type="evidence" value="ECO:0007669"/>
    <property type="project" value="InterPro"/>
</dbReference>
<dbReference type="RefSeq" id="WP_069623046.1">
    <property type="nucleotide sequence ID" value="NZ_LPWD01000053.1"/>
</dbReference>
<dbReference type="AlphaFoldDB" id="A0A1E3WD67"/>